<keyword evidence="8" id="KW-1185">Reference proteome</keyword>
<evidence type="ECO:0000256" key="2">
    <source>
        <dbReference type="ARBA" id="ARBA00023136"/>
    </source>
</evidence>
<name>A0ABQ8XGX5_9EUKA</name>
<sequence>MSSAFRYTNVLKIKGQKVESYVGWKNKLLVSHSNGRFMIYKLTKNEQKNDYGLEKLSQHDKFTKKGITQMEVLIQKSILITLHDQVVELFELNNMVNFQTLITKKALLFSYNQKKTICVGINRKLIIFKWEKSNFVKKKEITIPDTPKTINFFSANKLCIGTKREYLLVNLREENPKPLFQIGKGGIPICTKISNNEMLLGKDRMCIFNDSDGKASREFGITWSEIPLNIFYFPPYVIAIFQNNIIVRTLYTNKYVQTIPISYTKDLKIIKSTNQSAYTMDKEFIWRLDAIPVNEQIHNLCEDGSYEEALQICNMKNVQGIDNLEETINTIKITYAFHLFHNKKFKKSMIIFSEVEIDPRRVLALYPFLVDFKLLKNTDFLIPETKNLEKDVQKIAIQNLIDYLTKIKKKSELDNYENKEEIITIIDTVLVKAYIKTNPGLLLPFLRLKNSCDLIETEKMLKKKNLEKELIALYKSKQKHREALELVEKEATKTNNLYQFIKYLENLNYEYLDLIFEYSKQIYQIDPTQCLEIFTFDNKTDQNPLGRNLPKKKIKKFFKEELPILEVPYLEYHIFNLGDKDPEFHNELLLSYQKQNEIIKKQMESETGNNIRQLAQKGIIYKKKMHDFILESKYYTPGKILTNFPMDDLFEERAILLSRINQHEQALEIYINKLKDSEKAEQYCIRHYNKDGETKDIFLLLIKKLLEAGENENQKESGNEKMLEQSFLILERHIRKIDPQKVFQILPKNIKVSKLVNYLRAVMKNLTEIKRTMKIKKNLYKSDYLNLTVERVQKRNKSLKINENTLCQVCGKRIGDSIFGKFPNGILAHMGCIQDKHICPKTQKNFNIYKDDFNFKNGIFFFF</sequence>
<dbReference type="Proteomes" id="UP001150062">
    <property type="component" value="Unassembled WGS sequence"/>
</dbReference>
<dbReference type="SUPFAM" id="SSF50978">
    <property type="entry name" value="WD40 repeat-like"/>
    <property type="match status" value="1"/>
</dbReference>
<accession>A0ABQ8XGX5</accession>
<comment type="caution">
    <text evidence="7">The sequence shown here is derived from an EMBL/GenBank/DDBJ whole genome shotgun (WGS) entry which is preliminary data.</text>
</comment>
<keyword evidence="2" id="KW-0472">Membrane</keyword>
<comment type="similarity">
    <text evidence="3">Belongs to the VAM6/VPS39 family.</text>
</comment>
<dbReference type="PANTHER" id="PTHR12894">
    <property type="entry name" value="CNH DOMAIN CONTAINING"/>
    <property type="match status" value="1"/>
</dbReference>
<dbReference type="Pfam" id="PF00780">
    <property type="entry name" value="CNH"/>
    <property type="match status" value="1"/>
</dbReference>
<evidence type="ECO:0000313" key="7">
    <source>
        <dbReference type="EMBL" id="KAJ6231364.1"/>
    </source>
</evidence>
<evidence type="ECO:0000259" key="6">
    <source>
        <dbReference type="PROSITE" id="PS50219"/>
    </source>
</evidence>
<feature type="coiled-coil region" evidence="5">
    <location>
        <begin position="463"/>
        <end position="497"/>
    </location>
</feature>
<feature type="repeat" description="CHCR" evidence="4">
    <location>
        <begin position="541"/>
        <end position="714"/>
    </location>
</feature>
<dbReference type="InterPro" id="IPR001180">
    <property type="entry name" value="CNH_dom"/>
</dbReference>
<dbReference type="InterPro" id="IPR000547">
    <property type="entry name" value="Clathrin_H-chain/VPS_repeat"/>
</dbReference>
<evidence type="ECO:0000256" key="1">
    <source>
        <dbReference type="ARBA" id="ARBA00004184"/>
    </source>
</evidence>
<comment type="subcellular location">
    <subcellularLocation>
        <location evidence="1">Endomembrane system</location>
        <topology evidence="1">Peripheral membrane protein</topology>
    </subcellularLocation>
</comment>
<keyword evidence="5" id="KW-0175">Coiled coil</keyword>
<dbReference type="Pfam" id="PF10366">
    <property type="entry name" value="Vps39_1"/>
    <property type="match status" value="1"/>
</dbReference>
<proteinExistence type="inferred from homology"/>
<dbReference type="PROSITE" id="PS50236">
    <property type="entry name" value="CHCR"/>
    <property type="match status" value="1"/>
</dbReference>
<dbReference type="InterPro" id="IPR019453">
    <property type="entry name" value="VPS39/TGFA1_Znf"/>
</dbReference>
<evidence type="ECO:0000256" key="5">
    <source>
        <dbReference type="SAM" id="Coils"/>
    </source>
</evidence>
<dbReference type="InterPro" id="IPR036322">
    <property type="entry name" value="WD40_repeat_dom_sf"/>
</dbReference>
<dbReference type="PANTHER" id="PTHR12894:SF49">
    <property type="entry name" value="VAM6_VPS39-LIKE PROTEIN"/>
    <property type="match status" value="1"/>
</dbReference>
<protein>
    <submittedName>
        <fullName evidence="7">Cnh domain containing</fullName>
    </submittedName>
</protein>
<evidence type="ECO:0000256" key="4">
    <source>
        <dbReference type="PROSITE-ProRule" id="PRU01006"/>
    </source>
</evidence>
<organism evidence="7 8">
    <name type="scientific">Anaeramoeba flamelloides</name>
    <dbReference type="NCBI Taxonomy" id="1746091"/>
    <lineage>
        <taxon>Eukaryota</taxon>
        <taxon>Metamonada</taxon>
        <taxon>Anaeramoebidae</taxon>
        <taxon>Anaeramoeba</taxon>
    </lineage>
</organism>
<evidence type="ECO:0000313" key="8">
    <source>
        <dbReference type="Proteomes" id="UP001150062"/>
    </source>
</evidence>
<reference evidence="7" key="1">
    <citation type="submission" date="2022-08" db="EMBL/GenBank/DDBJ databases">
        <title>Novel sulfate-reducing endosymbionts in the free-living metamonad Anaeramoeba.</title>
        <authorList>
            <person name="Jerlstrom-Hultqvist J."/>
            <person name="Cepicka I."/>
            <person name="Gallot-Lavallee L."/>
            <person name="Salas-Leiva D."/>
            <person name="Curtis B.A."/>
            <person name="Zahonova K."/>
            <person name="Pipaliya S."/>
            <person name="Dacks J."/>
            <person name="Roger A.J."/>
        </authorList>
    </citation>
    <scope>NUCLEOTIDE SEQUENCE</scope>
    <source>
        <strain evidence="7">Schooner1</strain>
    </source>
</reference>
<dbReference type="EMBL" id="JAOAOG010000301">
    <property type="protein sequence ID" value="KAJ6231364.1"/>
    <property type="molecule type" value="Genomic_DNA"/>
</dbReference>
<evidence type="ECO:0000256" key="3">
    <source>
        <dbReference type="ARBA" id="ARBA00038201"/>
    </source>
</evidence>
<dbReference type="PROSITE" id="PS50219">
    <property type="entry name" value="CNH"/>
    <property type="match status" value="1"/>
</dbReference>
<dbReference type="InterPro" id="IPR032914">
    <property type="entry name" value="Vam6/VPS39/TRAP1"/>
</dbReference>
<dbReference type="InterPro" id="IPR019452">
    <property type="entry name" value="VPS39/TGF_beta_rcpt-assoc_1"/>
</dbReference>
<feature type="coiled-coil region" evidence="5">
    <location>
        <begin position="646"/>
        <end position="680"/>
    </location>
</feature>
<dbReference type="Pfam" id="PF10367">
    <property type="entry name" value="zf-Vps39_C"/>
    <property type="match status" value="1"/>
</dbReference>
<feature type="domain" description="CNH" evidence="6">
    <location>
        <begin position="15"/>
        <end position="274"/>
    </location>
</feature>
<gene>
    <name evidence="7" type="ORF">M0813_06093</name>
</gene>